<accession>A0A1Y2H8M8</accession>
<reference evidence="11 12" key="1">
    <citation type="submission" date="2016-07" db="EMBL/GenBank/DDBJ databases">
        <title>Pervasive Adenine N6-methylation of Active Genes in Fungi.</title>
        <authorList>
            <consortium name="DOE Joint Genome Institute"/>
            <person name="Mondo S.J."/>
            <person name="Dannebaum R.O."/>
            <person name="Kuo R.C."/>
            <person name="Labutti K."/>
            <person name="Haridas S."/>
            <person name="Kuo A."/>
            <person name="Salamov A."/>
            <person name="Ahrendt S.R."/>
            <person name="Lipzen A."/>
            <person name="Sullivan W."/>
            <person name="Andreopoulos W.B."/>
            <person name="Clum A."/>
            <person name="Lindquist E."/>
            <person name="Daum C."/>
            <person name="Ramamoorthy G.K."/>
            <person name="Gryganskyi A."/>
            <person name="Culley D."/>
            <person name="Magnuson J.K."/>
            <person name="James T.Y."/>
            <person name="O'Malley M.A."/>
            <person name="Stajich J.E."/>
            <person name="Spatafora J.W."/>
            <person name="Visel A."/>
            <person name="Grigoriev I.V."/>
        </authorList>
    </citation>
    <scope>NUCLEOTIDE SEQUENCE [LARGE SCALE GENOMIC DNA]</scope>
    <source>
        <strain evidence="11 12">PL171</strain>
    </source>
</reference>
<dbReference type="OrthoDB" id="193856at2759"/>
<feature type="repeat" description="Solcar" evidence="9">
    <location>
        <begin position="159"/>
        <end position="248"/>
    </location>
</feature>
<keyword evidence="12" id="KW-1185">Reference proteome</keyword>
<evidence type="ECO:0000256" key="4">
    <source>
        <dbReference type="ARBA" id="ARBA00022692"/>
    </source>
</evidence>
<evidence type="ECO:0000256" key="8">
    <source>
        <dbReference type="ARBA" id="ARBA00023136"/>
    </source>
</evidence>
<name>A0A1Y2H8M8_9FUNG</name>
<dbReference type="EMBL" id="MCFL01000073">
    <property type="protein sequence ID" value="ORZ30865.1"/>
    <property type="molecule type" value="Genomic_DNA"/>
</dbReference>
<comment type="caution">
    <text evidence="11">The sequence shown here is derived from an EMBL/GenBank/DDBJ whole genome shotgun (WGS) entry which is preliminary data.</text>
</comment>
<proteinExistence type="inferred from homology"/>
<sequence length="264" mass="28779">MSVAAMNSLLFVSYSNSLRWLQQRRATALLTPPESVVGSEGNRSLADVSIAGLLAGFVPRTNHSHRQCSFLAIPTTLSTSALSATSTAPFRLILHPIPALAPRTWTLPAHNTLAVALRVLRDRGPLGFYRGGLVTLARDGPGYAVYFLVYEGLKQVLGNDRMGQFWAGGMAGVVSWASIYPLDVLKSRIQVSEPAKGVGATREAWHVAKDMWKQEGKGVFVRGMRPTLIRAFYVNAITFVAYEKCMEMLEARGNGIGNSEAIRE</sequence>
<keyword evidence="8 9" id="KW-0472">Membrane</keyword>
<keyword evidence="3 10" id="KW-0813">Transport</keyword>
<evidence type="ECO:0000256" key="10">
    <source>
        <dbReference type="RuleBase" id="RU000488"/>
    </source>
</evidence>
<dbReference type="Proteomes" id="UP000193411">
    <property type="component" value="Unassembled WGS sequence"/>
</dbReference>
<evidence type="ECO:0000313" key="11">
    <source>
        <dbReference type="EMBL" id="ORZ30865.1"/>
    </source>
</evidence>
<dbReference type="GO" id="GO:0031966">
    <property type="term" value="C:mitochondrial membrane"/>
    <property type="evidence" value="ECO:0007669"/>
    <property type="project" value="UniProtKB-SubCell"/>
</dbReference>
<organism evidence="11 12">
    <name type="scientific">Catenaria anguillulae PL171</name>
    <dbReference type="NCBI Taxonomy" id="765915"/>
    <lineage>
        <taxon>Eukaryota</taxon>
        <taxon>Fungi</taxon>
        <taxon>Fungi incertae sedis</taxon>
        <taxon>Blastocladiomycota</taxon>
        <taxon>Blastocladiomycetes</taxon>
        <taxon>Blastocladiales</taxon>
        <taxon>Catenariaceae</taxon>
        <taxon>Catenaria</taxon>
    </lineage>
</organism>
<keyword evidence="4 9" id="KW-0812">Transmembrane</keyword>
<dbReference type="InterPro" id="IPR018108">
    <property type="entry name" value="MCP_transmembrane"/>
</dbReference>
<evidence type="ECO:0000256" key="3">
    <source>
        <dbReference type="ARBA" id="ARBA00022448"/>
    </source>
</evidence>
<evidence type="ECO:0000256" key="5">
    <source>
        <dbReference type="ARBA" id="ARBA00022737"/>
    </source>
</evidence>
<comment type="similarity">
    <text evidence="2 10">Belongs to the mitochondrial carrier (TC 2.A.29) family.</text>
</comment>
<evidence type="ECO:0000256" key="1">
    <source>
        <dbReference type="ARBA" id="ARBA00004225"/>
    </source>
</evidence>
<evidence type="ECO:0000256" key="9">
    <source>
        <dbReference type="PROSITE-ProRule" id="PRU00282"/>
    </source>
</evidence>
<dbReference type="PANTHER" id="PTHR45624:SF10">
    <property type="entry name" value="SLC (SOLUTE CARRIER) HOMOLOG"/>
    <property type="match status" value="1"/>
</dbReference>
<feature type="repeat" description="Solcar" evidence="9">
    <location>
        <begin position="74"/>
        <end position="156"/>
    </location>
</feature>
<comment type="subcellular location">
    <subcellularLocation>
        <location evidence="1">Mitochondrion membrane</location>
        <topology evidence="1">Multi-pass membrane protein</topology>
    </subcellularLocation>
</comment>
<dbReference type="STRING" id="765915.A0A1Y2H8M8"/>
<dbReference type="PANTHER" id="PTHR45624">
    <property type="entry name" value="MITOCHONDRIAL BASIC AMINO ACIDS TRANSPORTER-RELATED"/>
    <property type="match status" value="1"/>
</dbReference>
<keyword evidence="5" id="KW-0677">Repeat</keyword>
<dbReference type="Gene3D" id="1.50.40.10">
    <property type="entry name" value="Mitochondrial carrier domain"/>
    <property type="match status" value="1"/>
</dbReference>
<dbReference type="InterPro" id="IPR050567">
    <property type="entry name" value="Mitochondrial_Carrier"/>
</dbReference>
<protein>
    <submittedName>
        <fullName evidence="11">Mitochondrial carrier domain-containing protein</fullName>
    </submittedName>
</protein>
<evidence type="ECO:0000256" key="6">
    <source>
        <dbReference type="ARBA" id="ARBA00022989"/>
    </source>
</evidence>
<keyword evidence="7" id="KW-0496">Mitochondrion</keyword>
<dbReference type="GO" id="GO:0022857">
    <property type="term" value="F:transmembrane transporter activity"/>
    <property type="evidence" value="ECO:0007669"/>
    <property type="project" value="TreeGrafter"/>
</dbReference>
<dbReference type="Pfam" id="PF00153">
    <property type="entry name" value="Mito_carr"/>
    <property type="match status" value="2"/>
</dbReference>
<dbReference type="PROSITE" id="PS50920">
    <property type="entry name" value="SOLCAR"/>
    <property type="match status" value="2"/>
</dbReference>
<evidence type="ECO:0000313" key="12">
    <source>
        <dbReference type="Proteomes" id="UP000193411"/>
    </source>
</evidence>
<dbReference type="SUPFAM" id="SSF103506">
    <property type="entry name" value="Mitochondrial carrier"/>
    <property type="match status" value="1"/>
</dbReference>
<gene>
    <name evidence="11" type="ORF">BCR44DRAFT_1443772</name>
</gene>
<evidence type="ECO:0000256" key="2">
    <source>
        <dbReference type="ARBA" id="ARBA00006375"/>
    </source>
</evidence>
<evidence type="ECO:0000256" key="7">
    <source>
        <dbReference type="ARBA" id="ARBA00023128"/>
    </source>
</evidence>
<dbReference type="AlphaFoldDB" id="A0A1Y2H8M8"/>
<dbReference type="InterPro" id="IPR023395">
    <property type="entry name" value="MCP_dom_sf"/>
</dbReference>
<keyword evidence="6" id="KW-1133">Transmembrane helix</keyword>